<organism evidence="2 3">
    <name type="scientific">Pisum sativum</name>
    <name type="common">Garden pea</name>
    <name type="synonym">Lathyrus oleraceus</name>
    <dbReference type="NCBI Taxonomy" id="3888"/>
    <lineage>
        <taxon>Eukaryota</taxon>
        <taxon>Viridiplantae</taxon>
        <taxon>Streptophyta</taxon>
        <taxon>Embryophyta</taxon>
        <taxon>Tracheophyta</taxon>
        <taxon>Spermatophyta</taxon>
        <taxon>Magnoliopsida</taxon>
        <taxon>eudicotyledons</taxon>
        <taxon>Gunneridae</taxon>
        <taxon>Pentapetalae</taxon>
        <taxon>rosids</taxon>
        <taxon>fabids</taxon>
        <taxon>Fabales</taxon>
        <taxon>Fabaceae</taxon>
        <taxon>Papilionoideae</taxon>
        <taxon>50 kb inversion clade</taxon>
        <taxon>NPAAA clade</taxon>
        <taxon>Hologalegina</taxon>
        <taxon>IRL clade</taxon>
        <taxon>Fabeae</taxon>
        <taxon>Lathyrus</taxon>
    </lineage>
</organism>
<name>A0A9D5BKA3_PEA</name>
<accession>A0A9D5BKA3</accession>
<dbReference type="PANTHER" id="PTHR31569:SF4">
    <property type="entry name" value="SWIM-TYPE DOMAIN-CONTAINING PROTEIN"/>
    <property type="match status" value="1"/>
</dbReference>
<dbReference type="Gramene" id="Psat01G0352200-T1">
    <property type="protein sequence ID" value="KAI5445319.1"/>
    <property type="gene ID" value="KIW84_013522"/>
</dbReference>
<evidence type="ECO:0008006" key="4">
    <source>
        <dbReference type="Google" id="ProtNLM"/>
    </source>
</evidence>
<dbReference type="AlphaFoldDB" id="A0A9D5BKA3"/>
<evidence type="ECO:0000256" key="1">
    <source>
        <dbReference type="SAM" id="MobiDB-lite"/>
    </source>
</evidence>
<dbReference type="Proteomes" id="UP001058974">
    <property type="component" value="Chromosome 1"/>
</dbReference>
<dbReference type="EMBL" id="JAMSHJ010000001">
    <property type="protein sequence ID" value="KAI5445319.1"/>
    <property type="molecule type" value="Genomic_DNA"/>
</dbReference>
<evidence type="ECO:0000313" key="2">
    <source>
        <dbReference type="EMBL" id="KAI5445319.1"/>
    </source>
</evidence>
<proteinExistence type="predicted"/>
<feature type="compositionally biased region" description="Basic and acidic residues" evidence="1">
    <location>
        <begin position="218"/>
        <end position="230"/>
    </location>
</feature>
<feature type="compositionally biased region" description="Basic residues" evidence="1">
    <location>
        <begin position="208"/>
        <end position="217"/>
    </location>
</feature>
<feature type="region of interest" description="Disordered" evidence="1">
    <location>
        <begin position="201"/>
        <end position="238"/>
    </location>
</feature>
<protein>
    <recommendedName>
        <fullName evidence="4">Protein FAR1-RELATED SEQUENCE</fullName>
    </recommendedName>
</protein>
<reference evidence="2 3" key="1">
    <citation type="journal article" date="2022" name="Nat. Genet.">
        <title>Improved pea reference genome and pan-genome highlight genomic features and evolutionary characteristics.</title>
        <authorList>
            <person name="Yang T."/>
            <person name="Liu R."/>
            <person name="Luo Y."/>
            <person name="Hu S."/>
            <person name="Wang D."/>
            <person name="Wang C."/>
            <person name="Pandey M.K."/>
            <person name="Ge S."/>
            <person name="Xu Q."/>
            <person name="Li N."/>
            <person name="Li G."/>
            <person name="Huang Y."/>
            <person name="Saxena R.K."/>
            <person name="Ji Y."/>
            <person name="Li M."/>
            <person name="Yan X."/>
            <person name="He Y."/>
            <person name="Liu Y."/>
            <person name="Wang X."/>
            <person name="Xiang C."/>
            <person name="Varshney R.K."/>
            <person name="Ding H."/>
            <person name="Gao S."/>
            <person name="Zong X."/>
        </authorList>
    </citation>
    <scope>NUCLEOTIDE SEQUENCE [LARGE SCALE GENOMIC DNA]</scope>
    <source>
        <strain evidence="2 3">cv. Zhongwan 6</strain>
    </source>
</reference>
<comment type="caution">
    <text evidence="2">The sequence shown here is derived from an EMBL/GenBank/DDBJ whole genome shotgun (WGS) entry which is preliminary data.</text>
</comment>
<dbReference type="PANTHER" id="PTHR31569">
    <property type="entry name" value="SWIM-TYPE DOMAIN-CONTAINING PROTEIN"/>
    <property type="match status" value="1"/>
</dbReference>
<sequence>MLQLYGPVSDGSHVDFTQFSTTYVIFYSRADVLAWTQSICKQHGIVVVNIRCDTENGMRGRKDKLMMGCERSGNYKKKVVVAGNYTMKAKCQFMLIFVPSENGWKVMVGCEFHNHMLGNDLNGNGVLGRLKDHERKFVNDMTKYNMAPRYIVVALKDRDPENLRSVTHVYKARSIYNVSKRGHMVMKKKVRELTHPSITSMCQPSVKYKPRKGNKNSKKAEESHVHRDSSQWECVDGS</sequence>
<evidence type="ECO:0000313" key="3">
    <source>
        <dbReference type="Proteomes" id="UP001058974"/>
    </source>
</evidence>
<keyword evidence="3" id="KW-1185">Reference proteome</keyword>
<dbReference type="InterPro" id="IPR052579">
    <property type="entry name" value="Zinc_finger_SWIM"/>
</dbReference>
<gene>
    <name evidence="2" type="ORF">KIW84_013522</name>
</gene>